<evidence type="ECO:0000313" key="2">
    <source>
        <dbReference type="Proteomes" id="UP000639403"/>
    </source>
</evidence>
<comment type="caution">
    <text evidence="1">The sequence shown here is derived from an EMBL/GenBank/DDBJ whole genome shotgun (WGS) entry which is preliminary data.</text>
</comment>
<proteinExistence type="predicted"/>
<dbReference type="EMBL" id="JADOXO010000009">
    <property type="protein sequence ID" value="KAF9820619.1"/>
    <property type="molecule type" value="Genomic_DNA"/>
</dbReference>
<dbReference type="Proteomes" id="UP000639403">
    <property type="component" value="Unassembled WGS sequence"/>
</dbReference>
<organism evidence="1 2">
    <name type="scientific">Rhodonia placenta</name>
    <dbReference type="NCBI Taxonomy" id="104341"/>
    <lineage>
        <taxon>Eukaryota</taxon>
        <taxon>Fungi</taxon>
        <taxon>Dikarya</taxon>
        <taxon>Basidiomycota</taxon>
        <taxon>Agaricomycotina</taxon>
        <taxon>Agaricomycetes</taxon>
        <taxon>Polyporales</taxon>
        <taxon>Adustoporiaceae</taxon>
        <taxon>Rhodonia</taxon>
    </lineage>
</organism>
<accession>A0A8H7U5M8</accession>
<gene>
    <name evidence="1" type="ORF">IEO21_01322</name>
</gene>
<sequence length="216" mass="23795">MTPRRTRGTLANSPSRLVACPRSTFEGSAEYQRLLTTVIEESDEKTRVESAFTLPERIRARKEETFRQRSELAEHRGRVQTLVTQINEIHPRLEEQLLAALATLPPLLDAARTAHADVLALTLEAALLKLSVLRARAHIALYGHAAPTNPRATMARALAAAQEKLRAKQRAQEDEERALDAQLAAYEGALGLVGGREGGITALYAHLRLRAASRII</sequence>
<evidence type="ECO:0000313" key="1">
    <source>
        <dbReference type="EMBL" id="KAF9820619.1"/>
    </source>
</evidence>
<dbReference type="AlphaFoldDB" id="A0A8H7U5M8"/>
<protein>
    <submittedName>
        <fullName evidence="1">Uncharacterized protein</fullName>
    </submittedName>
</protein>
<name>A0A8H7U5M8_9APHY</name>
<reference evidence="1" key="2">
    <citation type="journal article" name="Front. Microbiol.">
        <title>Degradative Capacity of Two Strains of Rhodonia placenta: From Phenotype to Genotype.</title>
        <authorList>
            <person name="Kolle M."/>
            <person name="Horta M.A.C."/>
            <person name="Nowrousian M."/>
            <person name="Ohm R.A."/>
            <person name="Benz J.P."/>
            <person name="Pilgard A."/>
        </authorList>
    </citation>
    <scope>NUCLEOTIDE SEQUENCE</scope>
    <source>
        <strain evidence="1">FPRL280</strain>
    </source>
</reference>
<reference evidence="1" key="1">
    <citation type="submission" date="2020-11" db="EMBL/GenBank/DDBJ databases">
        <authorList>
            <person name="Koelle M."/>
            <person name="Horta M.A.C."/>
            <person name="Nowrousian M."/>
            <person name="Ohm R.A."/>
            <person name="Benz P."/>
            <person name="Pilgard A."/>
        </authorList>
    </citation>
    <scope>NUCLEOTIDE SEQUENCE</scope>
    <source>
        <strain evidence="1">FPRL280</strain>
    </source>
</reference>